<dbReference type="AlphaFoldDB" id="A0ABD1AEI0"/>
<gene>
    <name evidence="8" type="ORF">V5N11_016412</name>
</gene>
<sequence length="236" mass="26679">MANTNQSVRTCILKVDLKCCTSCQKKASIKLKSISGVNEVDYDQEKGLMTVTGDVEPMALVRKLTKCGRKTELVSVKYQFDDDLDSDEEDSSSSSDTSSYPDPKTMARQLQEKMMMQPNKKKTGIFRNPSSLLGCFSSKSKVVQPLPMRNRNWIPSKFANPPPGFGYPPPHQMMQHPPHPSMMQQRPPPPMMQQPPQGPTTGAPYYDNTLWQAPPPRQPYYLSRQQKVTPALHYQK</sequence>
<dbReference type="PROSITE" id="PS50846">
    <property type="entry name" value="HMA_2"/>
    <property type="match status" value="1"/>
</dbReference>
<dbReference type="EMBL" id="JBANAX010000525">
    <property type="protein sequence ID" value="KAL1205069.1"/>
    <property type="molecule type" value="Genomic_DNA"/>
</dbReference>
<comment type="similarity">
    <text evidence="5">Belongs to the HIPP family.</text>
</comment>
<dbReference type="Proteomes" id="UP001558713">
    <property type="component" value="Unassembled WGS sequence"/>
</dbReference>
<dbReference type="Gene3D" id="3.30.70.100">
    <property type="match status" value="1"/>
</dbReference>
<evidence type="ECO:0000256" key="3">
    <source>
        <dbReference type="ARBA" id="ARBA00023288"/>
    </source>
</evidence>
<feature type="domain" description="HMA" evidence="7">
    <location>
        <begin position="8"/>
        <end position="72"/>
    </location>
</feature>
<organism evidence="8 9">
    <name type="scientific">Cardamine amara subsp. amara</name>
    <dbReference type="NCBI Taxonomy" id="228776"/>
    <lineage>
        <taxon>Eukaryota</taxon>
        <taxon>Viridiplantae</taxon>
        <taxon>Streptophyta</taxon>
        <taxon>Embryophyta</taxon>
        <taxon>Tracheophyta</taxon>
        <taxon>Spermatophyta</taxon>
        <taxon>Magnoliopsida</taxon>
        <taxon>eudicotyledons</taxon>
        <taxon>Gunneridae</taxon>
        <taxon>Pentapetalae</taxon>
        <taxon>rosids</taxon>
        <taxon>malvids</taxon>
        <taxon>Brassicales</taxon>
        <taxon>Brassicaceae</taxon>
        <taxon>Cardamineae</taxon>
        <taxon>Cardamine</taxon>
    </lineage>
</organism>
<feature type="compositionally biased region" description="Pro residues" evidence="6">
    <location>
        <begin position="186"/>
        <end position="198"/>
    </location>
</feature>
<dbReference type="GO" id="GO:0046872">
    <property type="term" value="F:metal ion binding"/>
    <property type="evidence" value="ECO:0007669"/>
    <property type="project" value="UniProtKB-KW"/>
</dbReference>
<name>A0ABD1AEI0_CARAN</name>
<protein>
    <submittedName>
        <fullName evidence="8">Heavy metal-associated isoprenylated plant protein 34</fullName>
    </submittedName>
</protein>
<keyword evidence="3" id="KW-0449">Lipoprotein</keyword>
<feature type="region of interest" description="Disordered" evidence="6">
    <location>
        <begin position="83"/>
        <end position="103"/>
    </location>
</feature>
<dbReference type="PANTHER" id="PTHR45868:SF65">
    <property type="entry name" value="HEAVY METAL TRANSPORT_DETOXIFICATION SUPERFAMILY PROTEIN"/>
    <property type="match status" value="1"/>
</dbReference>
<keyword evidence="4" id="KW-0636">Prenylation</keyword>
<dbReference type="PANTHER" id="PTHR45868">
    <property type="entry name" value="HEAVY METAL-ASSOCIATED ISOPRENYLATED PLANT PROTEIN 33-RELATED"/>
    <property type="match status" value="1"/>
</dbReference>
<evidence type="ECO:0000256" key="5">
    <source>
        <dbReference type="ARBA" id="ARBA00024045"/>
    </source>
</evidence>
<keyword evidence="1" id="KW-0488">Methylation</keyword>
<comment type="caution">
    <text evidence="8">The sequence shown here is derived from an EMBL/GenBank/DDBJ whole genome shotgun (WGS) entry which is preliminary data.</text>
</comment>
<evidence type="ECO:0000256" key="4">
    <source>
        <dbReference type="ARBA" id="ARBA00023289"/>
    </source>
</evidence>
<proteinExistence type="inferred from homology"/>
<reference evidence="8 9" key="1">
    <citation type="submission" date="2024-04" db="EMBL/GenBank/DDBJ databases">
        <title>Genome assembly C_amara_ONT_v2.</title>
        <authorList>
            <person name="Yant L."/>
            <person name="Moore C."/>
            <person name="Slenker M."/>
        </authorList>
    </citation>
    <scope>NUCLEOTIDE SEQUENCE [LARGE SCALE GENOMIC DNA]</scope>
    <source>
        <tissue evidence="8">Leaf</tissue>
    </source>
</reference>
<dbReference type="SUPFAM" id="SSF55008">
    <property type="entry name" value="HMA, heavy metal-associated domain"/>
    <property type="match status" value="1"/>
</dbReference>
<keyword evidence="2" id="KW-0479">Metal-binding</keyword>
<keyword evidence="9" id="KW-1185">Reference proteome</keyword>
<evidence type="ECO:0000313" key="8">
    <source>
        <dbReference type="EMBL" id="KAL1205069.1"/>
    </source>
</evidence>
<evidence type="ECO:0000256" key="2">
    <source>
        <dbReference type="ARBA" id="ARBA00022723"/>
    </source>
</evidence>
<evidence type="ECO:0000313" key="9">
    <source>
        <dbReference type="Proteomes" id="UP001558713"/>
    </source>
</evidence>
<accession>A0ABD1AEI0</accession>
<evidence type="ECO:0000256" key="1">
    <source>
        <dbReference type="ARBA" id="ARBA00022481"/>
    </source>
</evidence>
<dbReference type="InterPro" id="IPR006121">
    <property type="entry name" value="HMA_dom"/>
</dbReference>
<dbReference type="CDD" id="cd00371">
    <property type="entry name" value="HMA"/>
    <property type="match status" value="1"/>
</dbReference>
<dbReference type="InterPro" id="IPR036163">
    <property type="entry name" value="HMA_dom_sf"/>
</dbReference>
<evidence type="ECO:0000259" key="7">
    <source>
        <dbReference type="PROSITE" id="PS50846"/>
    </source>
</evidence>
<feature type="compositionally biased region" description="Low complexity" evidence="6">
    <location>
        <begin position="176"/>
        <end position="185"/>
    </location>
</feature>
<feature type="region of interest" description="Disordered" evidence="6">
    <location>
        <begin position="176"/>
        <end position="236"/>
    </location>
</feature>
<evidence type="ECO:0000256" key="6">
    <source>
        <dbReference type="SAM" id="MobiDB-lite"/>
    </source>
</evidence>
<dbReference type="Pfam" id="PF00403">
    <property type="entry name" value="HMA"/>
    <property type="match status" value="1"/>
</dbReference>